<evidence type="ECO:0000313" key="1">
    <source>
        <dbReference type="EMBL" id="REK74209.1"/>
    </source>
</evidence>
<dbReference type="Pfam" id="PF25735">
    <property type="entry name" value="Phage_L5_gp82"/>
    <property type="match status" value="1"/>
</dbReference>
<dbReference type="AlphaFoldDB" id="A0A371PE81"/>
<gene>
    <name evidence="1" type="ORF">DX130_16835</name>
</gene>
<evidence type="ECO:0000313" key="2">
    <source>
        <dbReference type="Proteomes" id="UP000261905"/>
    </source>
</evidence>
<proteinExistence type="predicted"/>
<protein>
    <submittedName>
        <fullName evidence="1">Uncharacterized protein</fullName>
    </submittedName>
</protein>
<keyword evidence="2" id="KW-1185">Reference proteome</keyword>
<organism evidence="1 2">
    <name type="scientific">Paenibacillus paeoniae</name>
    <dbReference type="NCBI Taxonomy" id="2292705"/>
    <lineage>
        <taxon>Bacteria</taxon>
        <taxon>Bacillati</taxon>
        <taxon>Bacillota</taxon>
        <taxon>Bacilli</taxon>
        <taxon>Bacillales</taxon>
        <taxon>Paenibacillaceae</taxon>
        <taxon>Paenibacillus</taxon>
    </lineage>
</organism>
<accession>A0A371PE81</accession>
<comment type="caution">
    <text evidence="1">The sequence shown here is derived from an EMBL/GenBank/DDBJ whole genome shotgun (WGS) entry which is preliminary data.</text>
</comment>
<name>A0A371PE81_9BACL</name>
<dbReference type="EMBL" id="QUBQ01000003">
    <property type="protein sequence ID" value="REK74209.1"/>
    <property type="molecule type" value="Genomic_DNA"/>
</dbReference>
<dbReference type="InterPro" id="IPR058002">
    <property type="entry name" value="Gp82"/>
</dbReference>
<dbReference type="Proteomes" id="UP000261905">
    <property type="component" value="Unassembled WGS sequence"/>
</dbReference>
<sequence length="134" mass="15704">MMRRETDLLDLENGQQVMIAFHLHKKCFSIRLVSTRKVVGYTDRIVVRNVSFPISASGRMRVLRERRKNVHAFVRGNYEKDLQYNDGHGFREAYYNPYEVAAFVDRETLEPIGAADVVLCERGQVYYWRVDIDG</sequence>
<reference evidence="1 2" key="1">
    <citation type="submission" date="2018-08" db="EMBL/GenBank/DDBJ databases">
        <title>Paenibacillus sp. M4BSY-1, whole genome shotgun sequence.</title>
        <authorList>
            <person name="Tuo L."/>
        </authorList>
    </citation>
    <scope>NUCLEOTIDE SEQUENCE [LARGE SCALE GENOMIC DNA]</scope>
    <source>
        <strain evidence="1 2">M4BSY-1</strain>
    </source>
</reference>